<dbReference type="Proteomes" id="UP001596201">
    <property type="component" value="Unassembled WGS sequence"/>
</dbReference>
<protein>
    <recommendedName>
        <fullName evidence="4">DNA recombination and repair protein Rad51-like C-terminal domain-containing protein</fullName>
    </recommendedName>
</protein>
<accession>A0ABD5RH48</accession>
<feature type="region of interest" description="Disordered" evidence="1">
    <location>
        <begin position="1"/>
        <end position="20"/>
    </location>
</feature>
<evidence type="ECO:0000256" key="1">
    <source>
        <dbReference type="SAM" id="MobiDB-lite"/>
    </source>
</evidence>
<comment type="caution">
    <text evidence="2">The sequence shown here is derived from an EMBL/GenBank/DDBJ whole genome shotgun (WGS) entry which is preliminary data.</text>
</comment>
<gene>
    <name evidence="2" type="ORF">ACFPJ5_19260</name>
</gene>
<organism evidence="2 3">
    <name type="scientific">Salinirubrum litoreum</name>
    <dbReference type="NCBI Taxonomy" id="1126234"/>
    <lineage>
        <taxon>Archaea</taxon>
        <taxon>Methanobacteriati</taxon>
        <taxon>Methanobacteriota</taxon>
        <taxon>Stenosarchaea group</taxon>
        <taxon>Halobacteria</taxon>
        <taxon>Halobacteriales</taxon>
        <taxon>Haloferacaceae</taxon>
        <taxon>Salinirubrum</taxon>
    </lineage>
</organism>
<evidence type="ECO:0000313" key="3">
    <source>
        <dbReference type="Proteomes" id="UP001596201"/>
    </source>
</evidence>
<name>A0ABD5RH48_9EURY</name>
<sequence>MHLTQTTAGPAATPTLPDLDPGITLLDADTNTTGAVQTLTLDRILLAGADGESEGYWIGNGRHARTDGLHEIAPAPRVLDRLQVARAFTTNQHLQLLRTLGDRLTGDREPVVCTLPGLDTHYRDGELARDDHEVFCRALAELRGLVREHDLTVLVTRSRRDEFSAPLERLADHHLELTQTQFGPQFRDVERGEQETLVYDRGDGWVQTTLAYWETVLAEREPLYAQSGPTVEVSA</sequence>
<evidence type="ECO:0000313" key="2">
    <source>
        <dbReference type="EMBL" id="MFC5369072.1"/>
    </source>
</evidence>
<feature type="compositionally biased region" description="Low complexity" evidence="1">
    <location>
        <begin position="1"/>
        <end position="19"/>
    </location>
</feature>
<dbReference type="InterPro" id="IPR027417">
    <property type="entry name" value="P-loop_NTPase"/>
</dbReference>
<dbReference type="AlphaFoldDB" id="A0ABD5RH48"/>
<dbReference type="EMBL" id="JBHSKX010000004">
    <property type="protein sequence ID" value="MFC5369072.1"/>
    <property type="molecule type" value="Genomic_DNA"/>
</dbReference>
<evidence type="ECO:0008006" key="4">
    <source>
        <dbReference type="Google" id="ProtNLM"/>
    </source>
</evidence>
<keyword evidence="3" id="KW-1185">Reference proteome</keyword>
<dbReference type="Gene3D" id="3.40.50.300">
    <property type="entry name" value="P-loop containing nucleotide triphosphate hydrolases"/>
    <property type="match status" value="1"/>
</dbReference>
<reference evidence="2 3" key="1">
    <citation type="journal article" date="2019" name="Int. J. Syst. Evol. Microbiol.">
        <title>The Global Catalogue of Microorganisms (GCM) 10K type strain sequencing project: providing services to taxonomists for standard genome sequencing and annotation.</title>
        <authorList>
            <consortium name="The Broad Institute Genomics Platform"/>
            <consortium name="The Broad Institute Genome Sequencing Center for Infectious Disease"/>
            <person name="Wu L."/>
            <person name="Ma J."/>
        </authorList>
    </citation>
    <scope>NUCLEOTIDE SEQUENCE [LARGE SCALE GENOMIC DNA]</scope>
    <source>
        <strain evidence="2 3">CGMCC 1.12237</strain>
    </source>
</reference>
<proteinExistence type="predicted"/>
<dbReference type="RefSeq" id="WP_227231128.1">
    <property type="nucleotide sequence ID" value="NZ_JAJCVJ010000003.1"/>
</dbReference>